<protein>
    <recommendedName>
        <fullName evidence="3">Scytonemin biosynthesis protein</fullName>
    </recommendedName>
</protein>
<dbReference type="AlphaFoldDB" id="A0A1Z4GHQ4"/>
<evidence type="ECO:0000313" key="2">
    <source>
        <dbReference type="Proteomes" id="UP000218287"/>
    </source>
</evidence>
<dbReference type="NCBIfam" id="NF035924">
    <property type="entry name" value="scytonem_ScyC"/>
    <property type="match status" value="1"/>
</dbReference>
<proteinExistence type="predicted"/>
<keyword evidence="2" id="KW-1185">Reference proteome</keyword>
<gene>
    <name evidence="1" type="ORF">NIES21_27520</name>
</gene>
<accession>A0A1Z4GHQ4</accession>
<name>A0A1Z4GHQ4_9CYAN</name>
<dbReference type="Proteomes" id="UP000218287">
    <property type="component" value="Chromosome"/>
</dbReference>
<organism evidence="1 2">
    <name type="scientific">Anabaenopsis circularis NIES-21</name>
    <dbReference type="NCBI Taxonomy" id="1085406"/>
    <lineage>
        <taxon>Bacteria</taxon>
        <taxon>Bacillati</taxon>
        <taxon>Cyanobacteriota</taxon>
        <taxon>Cyanophyceae</taxon>
        <taxon>Nostocales</taxon>
        <taxon>Nodulariaceae</taxon>
        <taxon>Anabaenopsis</taxon>
    </lineage>
</organism>
<sequence>MERNTFATSAYIATSPESAFEYLCSLKNLDEWTLYSRMQEQIDEDTWLGTASGYQKNLYYHVKKLENSLFYGIEWHCGLEYNQYFQVYPVLLFPPDYIEPGTDEEGVYFHWLSFVDPKRQTPMIMQGIHTVHTSECRSLKANLERQLGRKTAAKGRYFIDTDTIYVDAPVEIAVDYLKDVKNINEWAHLVRPIGEVNGSSGDFLDEYNQKVQISVRVHSLSKYYLLEQEYFYPEYNYYQRSVALLIPTAYAFNDPDASGLILHRITFWKVGEQLAHGKLQIEDFGAESMNIKRLLEGKAGNFKSFDRGMSYVPVTKEPELVANGR</sequence>
<evidence type="ECO:0008006" key="3">
    <source>
        <dbReference type="Google" id="ProtNLM"/>
    </source>
</evidence>
<evidence type="ECO:0000313" key="1">
    <source>
        <dbReference type="EMBL" id="BAY16918.1"/>
    </source>
</evidence>
<reference evidence="1 2" key="1">
    <citation type="submission" date="2017-06" db="EMBL/GenBank/DDBJ databases">
        <title>Genome sequencing of cyanobaciteial culture collection at National Institute for Environmental Studies (NIES).</title>
        <authorList>
            <person name="Hirose Y."/>
            <person name="Shimura Y."/>
            <person name="Fujisawa T."/>
            <person name="Nakamura Y."/>
            <person name="Kawachi M."/>
        </authorList>
    </citation>
    <scope>NUCLEOTIDE SEQUENCE [LARGE SCALE GENOMIC DNA]</scope>
    <source>
        <strain evidence="1 2">NIES-21</strain>
    </source>
</reference>
<dbReference type="EMBL" id="AP018174">
    <property type="protein sequence ID" value="BAY16918.1"/>
    <property type="molecule type" value="Genomic_DNA"/>
</dbReference>
<dbReference type="OrthoDB" id="418890at2"/>